<feature type="transmembrane region" description="Helical" evidence="1">
    <location>
        <begin position="77"/>
        <end position="97"/>
    </location>
</feature>
<keyword evidence="1" id="KW-0472">Membrane</keyword>
<keyword evidence="1" id="KW-0812">Transmembrane</keyword>
<feature type="transmembrane region" description="Helical" evidence="1">
    <location>
        <begin position="133"/>
        <end position="154"/>
    </location>
</feature>
<evidence type="ECO:0000313" key="3">
    <source>
        <dbReference type="EMBL" id="AMM53623.1"/>
    </source>
</evidence>
<gene>
    <name evidence="3" type="ORF">TQ32_03365</name>
</gene>
<feature type="domain" description="Protein-glutamine gamma-glutamyltransferase-like C-terminal" evidence="2">
    <location>
        <begin position="195"/>
        <end position="259"/>
    </location>
</feature>
<reference evidence="3 4" key="2">
    <citation type="journal article" date="2016" name="Int. J. Syst. Evol. Microbiol.">
        <title>Pyrococcus kukulkanii sp. nov., a hyperthermophilic, piezophilic archaeon isolated from a deep-sea hydrothermal vent.</title>
        <authorList>
            <person name="Callac N."/>
            <person name="Oger P."/>
            <person name="Lesongeur F."/>
            <person name="Rattray J.E."/>
            <person name="Vannier P."/>
            <person name="Michoud G."/>
            <person name="Beauverger M."/>
            <person name="Gayet N."/>
            <person name="Rouxel O."/>
            <person name="Jebbar M."/>
            <person name="Godfroy A."/>
        </authorList>
    </citation>
    <scope>NUCLEOTIDE SEQUENCE [LARGE SCALE GENOMIC DNA]</scope>
    <source>
        <strain evidence="3 4">NCB100</strain>
    </source>
</reference>
<organism evidence="3 4">
    <name type="scientific">Pyrococcus kukulkanii</name>
    <dbReference type="NCBI Taxonomy" id="1609559"/>
    <lineage>
        <taxon>Archaea</taxon>
        <taxon>Methanobacteriati</taxon>
        <taxon>Methanobacteriota</taxon>
        <taxon>Thermococci</taxon>
        <taxon>Thermococcales</taxon>
        <taxon>Thermococcaceae</taxon>
        <taxon>Pyrococcus</taxon>
    </lineage>
</organism>
<dbReference type="Pfam" id="PF13559">
    <property type="entry name" value="DUF4129"/>
    <property type="match status" value="1"/>
</dbReference>
<dbReference type="RefSeq" id="WP_068321004.1">
    <property type="nucleotide sequence ID" value="NZ_CP010835.1"/>
</dbReference>
<keyword evidence="1" id="KW-1133">Transmembrane helix</keyword>
<dbReference type="KEGG" id="pyc:TQ32_03365"/>
<dbReference type="Proteomes" id="UP000070587">
    <property type="component" value="Chromosome"/>
</dbReference>
<sequence>MKKLELLLFILLLIGMGLIGSGIHRHWATFSLEVLVDILVIIYIFLGVLLLFLALFFRDKDLFRKGKEASISFREILLLLTSSILIAFYFLLIAKLLPYLKSLRNLKEVNNVTMTNATVIPPSLLHQKYSSPVLFYLPILLLLFVFVLSLISMTNELREVKKKRKIKKHLQEFDKKLEERGIDLFSNPREAVIELYKKAVLWLEMLGIPYKESWTHWEHAEKVMYKRKAYVELAKLFEKAKYAPEKVTLEDARRAYRLYMVIKGEE</sequence>
<dbReference type="InterPro" id="IPR025403">
    <property type="entry name" value="TgpA-like_C"/>
</dbReference>
<dbReference type="OrthoDB" id="99436at2157"/>
<name>A0A127B8B9_9EURY</name>
<dbReference type="GeneID" id="28490843"/>
<proteinExistence type="predicted"/>
<dbReference type="STRING" id="1609559.TQ32_03365"/>
<evidence type="ECO:0000256" key="1">
    <source>
        <dbReference type="SAM" id="Phobius"/>
    </source>
</evidence>
<evidence type="ECO:0000259" key="2">
    <source>
        <dbReference type="Pfam" id="PF13559"/>
    </source>
</evidence>
<accession>A0A127B8B9</accession>
<dbReference type="EMBL" id="CP010835">
    <property type="protein sequence ID" value="AMM53623.1"/>
    <property type="molecule type" value="Genomic_DNA"/>
</dbReference>
<dbReference type="PATRIC" id="fig|1609559.3.peg.704"/>
<dbReference type="AlphaFoldDB" id="A0A127B8B9"/>
<feature type="transmembrane region" description="Helical" evidence="1">
    <location>
        <begin position="38"/>
        <end position="57"/>
    </location>
</feature>
<evidence type="ECO:0000313" key="4">
    <source>
        <dbReference type="Proteomes" id="UP000070587"/>
    </source>
</evidence>
<reference evidence="4" key="1">
    <citation type="submission" date="2015-02" db="EMBL/GenBank/DDBJ databases">
        <title>Pyrococcus kukulkanii sp. nov., a novel hyperthermophilic archaeon isolated from a deep-sea hydrothermal vent at the Guaymas Basin.</title>
        <authorList>
            <person name="Oger P.M."/>
            <person name="Callac N."/>
            <person name="Jebbar M."/>
            <person name="Godfroy A."/>
        </authorList>
    </citation>
    <scope>NUCLEOTIDE SEQUENCE [LARGE SCALE GENOMIC DNA]</scope>
    <source>
        <strain evidence="4">NCB100</strain>
    </source>
</reference>
<protein>
    <recommendedName>
        <fullName evidence="2">Protein-glutamine gamma-glutamyltransferase-like C-terminal domain-containing protein</fullName>
    </recommendedName>
</protein>